<dbReference type="InterPro" id="IPR016071">
    <property type="entry name" value="Staphylococal_nuclease_OB-fold"/>
</dbReference>
<dbReference type="Gene3D" id="2.40.50.90">
    <property type="match status" value="1"/>
</dbReference>
<reference evidence="6" key="1">
    <citation type="submission" date="2016-10" db="EMBL/GenBank/DDBJ databases">
        <authorList>
            <person name="Varghese N."/>
            <person name="Submissions S."/>
        </authorList>
    </citation>
    <scope>NUCLEOTIDE SEQUENCE [LARGE SCALE GENOMIC DNA]</scope>
    <source>
        <strain evidence="6">DSM 44142</strain>
    </source>
</reference>
<dbReference type="EMBL" id="FNLF01000002">
    <property type="protein sequence ID" value="SDQ36077.1"/>
    <property type="molecule type" value="Genomic_DNA"/>
</dbReference>
<dbReference type="InterPro" id="IPR035437">
    <property type="entry name" value="SNase_OB-fold_sf"/>
</dbReference>
<dbReference type="PROSITE" id="PS50830">
    <property type="entry name" value="TNASE_3"/>
    <property type="match status" value="1"/>
</dbReference>
<evidence type="ECO:0000313" key="6">
    <source>
        <dbReference type="Proteomes" id="UP000183053"/>
    </source>
</evidence>
<protein>
    <submittedName>
        <fullName evidence="5">Micrococcal nuclease</fullName>
    </submittedName>
</protein>
<dbReference type="PROSITE" id="PS01123">
    <property type="entry name" value="TNASE_1"/>
    <property type="match status" value="1"/>
</dbReference>
<evidence type="ECO:0000256" key="1">
    <source>
        <dbReference type="ARBA" id="ARBA00022722"/>
    </source>
</evidence>
<dbReference type="AlphaFoldDB" id="A0A1H1A8U2"/>
<evidence type="ECO:0000256" key="3">
    <source>
        <dbReference type="ARBA" id="ARBA00022801"/>
    </source>
</evidence>
<keyword evidence="3" id="KW-0378">Hydrolase</keyword>
<dbReference type="RefSeq" id="WP_068563672.1">
    <property type="nucleotide sequence ID" value="NZ_FNLF01000002.1"/>
</dbReference>
<evidence type="ECO:0000259" key="4">
    <source>
        <dbReference type="PROSITE" id="PS50830"/>
    </source>
</evidence>
<dbReference type="GO" id="GO:0004519">
    <property type="term" value="F:endonuclease activity"/>
    <property type="evidence" value="ECO:0007669"/>
    <property type="project" value="UniProtKB-KW"/>
</dbReference>
<keyword evidence="6" id="KW-1185">Reference proteome</keyword>
<dbReference type="Pfam" id="PF00565">
    <property type="entry name" value="SNase"/>
    <property type="match status" value="1"/>
</dbReference>
<dbReference type="STRING" id="47312.SAMN04489765_0108"/>
<dbReference type="SMART" id="SM00318">
    <property type="entry name" value="SNc"/>
    <property type="match status" value="1"/>
</dbReference>
<name>A0A1H1A8U2_9ACTN</name>
<dbReference type="PANTHER" id="PTHR12302">
    <property type="entry name" value="EBNA2 BINDING PROTEIN P100"/>
    <property type="match status" value="1"/>
</dbReference>
<dbReference type="InterPro" id="IPR002071">
    <property type="entry name" value="Thermonucl_AS"/>
</dbReference>
<dbReference type="PROSITE" id="PS01284">
    <property type="entry name" value="TNASE_2"/>
    <property type="match status" value="1"/>
</dbReference>
<evidence type="ECO:0000256" key="2">
    <source>
        <dbReference type="ARBA" id="ARBA00022759"/>
    </source>
</evidence>
<sequence>MIARKIGLAGAAVVVGALAAGGGWTGWQHLASAAPNAPQPATQLQGPYSVTAVVDGDTIRINRDGRDETVRLLGIDTPETKDKRKTVECFGREASAQTTRMLSGSRVSIEPGPEARDKYGRTLGYVWTEDHRLINLELVRDGYAREYTYDRSLPGAHVDALRTAERDARSAGRGLWSPTSCGGGR</sequence>
<keyword evidence="2" id="KW-0255">Endonuclease</keyword>
<accession>A0A1H1A8U2</accession>
<dbReference type="PANTHER" id="PTHR12302:SF3">
    <property type="entry name" value="SERINE_THREONINE-PROTEIN KINASE 31"/>
    <property type="match status" value="1"/>
</dbReference>
<dbReference type="Proteomes" id="UP000183053">
    <property type="component" value="Unassembled WGS sequence"/>
</dbReference>
<feature type="domain" description="TNase-like" evidence="4">
    <location>
        <begin position="50"/>
        <end position="178"/>
    </location>
</feature>
<dbReference type="GO" id="GO:0016787">
    <property type="term" value="F:hydrolase activity"/>
    <property type="evidence" value="ECO:0007669"/>
    <property type="project" value="UniProtKB-KW"/>
</dbReference>
<dbReference type="SUPFAM" id="SSF50199">
    <property type="entry name" value="Staphylococcal nuclease"/>
    <property type="match status" value="1"/>
</dbReference>
<dbReference type="CDD" id="cd00175">
    <property type="entry name" value="SNc"/>
    <property type="match status" value="1"/>
</dbReference>
<gene>
    <name evidence="5" type="ORF">SAMN04489765_0108</name>
</gene>
<proteinExistence type="predicted"/>
<organism evidence="5 6">
    <name type="scientific">Tsukamurella pulmonis</name>
    <dbReference type="NCBI Taxonomy" id="47312"/>
    <lineage>
        <taxon>Bacteria</taxon>
        <taxon>Bacillati</taxon>
        <taxon>Actinomycetota</taxon>
        <taxon>Actinomycetes</taxon>
        <taxon>Mycobacteriales</taxon>
        <taxon>Tsukamurellaceae</taxon>
        <taxon>Tsukamurella</taxon>
    </lineage>
</organism>
<keyword evidence="1" id="KW-0540">Nuclease</keyword>
<dbReference type="GO" id="GO:0003676">
    <property type="term" value="F:nucleic acid binding"/>
    <property type="evidence" value="ECO:0007669"/>
    <property type="project" value="InterPro"/>
</dbReference>
<evidence type="ECO:0000313" key="5">
    <source>
        <dbReference type="EMBL" id="SDQ36077.1"/>
    </source>
</evidence>